<dbReference type="OrthoDB" id="5148898at2"/>
<keyword evidence="1" id="KW-1133">Transmembrane helix</keyword>
<sequence length="208" mass="21070">MSTHTAGFQLRRSERGSLLFFAAVAAAYGILVAVGSAARIVSVLSAPTVEAQMSAVFEVPASAVTGAATLVSGSFDSAQLVLADVSMTARLLLAGSVLALGLAQVLIAGTIVFTSVGLVRGRPFGRRMTWLLATASVTLIAGGLLGYALGIAAQFTIAAELNPDPVGSVFPFAGGADLTIVFVGVVLGVVAAAFEIGERMQRDTEGLV</sequence>
<protein>
    <recommendedName>
        <fullName evidence="4">DUF2975 domain-containing protein</fullName>
    </recommendedName>
</protein>
<keyword evidence="1" id="KW-0472">Membrane</keyword>
<dbReference type="RefSeq" id="WP_067225474.1">
    <property type="nucleotide sequence ID" value="NZ_CP014145.1"/>
</dbReference>
<feature type="transmembrane region" description="Helical" evidence="1">
    <location>
        <begin position="91"/>
        <end position="118"/>
    </location>
</feature>
<evidence type="ECO:0000313" key="2">
    <source>
        <dbReference type="EMBL" id="AMB57586.1"/>
    </source>
</evidence>
<dbReference type="AlphaFoldDB" id="A0A0Y0MBV8"/>
<reference evidence="3" key="2">
    <citation type="submission" date="2016-01" db="EMBL/GenBank/DDBJ databases">
        <title>First complete genome sequence of a species in the genus Microterricola, an extremophilic cold active enzyme producing strain ERGS5:02 isolated from Sikkim Himalaya.</title>
        <authorList>
            <person name="Kumar R."/>
            <person name="Singh D."/>
            <person name="Swarnkar M.K."/>
        </authorList>
    </citation>
    <scope>NUCLEOTIDE SEQUENCE [LARGE SCALE GENOMIC DNA]</scope>
    <source>
        <strain evidence="3">ERGS5:02</strain>
    </source>
</reference>
<evidence type="ECO:0000313" key="3">
    <source>
        <dbReference type="Proteomes" id="UP000058305"/>
    </source>
</evidence>
<keyword evidence="1" id="KW-0812">Transmembrane</keyword>
<organism evidence="2 3">
    <name type="scientific">Microterricola viridarii</name>
    <dbReference type="NCBI Taxonomy" id="412690"/>
    <lineage>
        <taxon>Bacteria</taxon>
        <taxon>Bacillati</taxon>
        <taxon>Actinomycetota</taxon>
        <taxon>Actinomycetes</taxon>
        <taxon>Micrococcales</taxon>
        <taxon>Microbacteriaceae</taxon>
        <taxon>Microterricola</taxon>
    </lineage>
</organism>
<keyword evidence="3" id="KW-1185">Reference proteome</keyword>
<feature type="transmembrane region" description="Helical" evidence="1">
    <location>
        <begin position="18"/>
        <end position="41"/>
    </location>
</feature>
<dbReference type="EMBL" id="CP014145">
    <property type="protein sequence ID" value="AMB57586.1"/>
    <property type="molecule type" value="Genomic_DNA"/>
</dbReference>
<name>A0A0Y0MBV8_9MICO</name>
<gene>
    <name evidence="2" type="ORF">AWU67_00475</name>
</gene>
<accession>A0A0Y0MBV8</accession>
<feature type="transmembrane region" description="Helical" evidence="1">
    <location>
        <begin position="169"/>
        <end position="194"/>
    </location>
</feature>
<evidence type="ECO:0000256" key="1">
    <source>
        <dbReference type="SAM" id="Phobius"/>
    </source>
</evidence>
<proteinExistence type="predicted"/>
<feature type="transmembrane region" description="Helical" evidence="1">
    <location>
        <begin position="130"/>
        <end position="157"/>
    </location>
</feature>
<dbReference type="Proteomes" id="UP000058305">
    <property type="component" value="Chromosome"/>
</dbReference>
<dbReference type="KEGG" id="mvd:AWU67_00475"/>
<evidence type="ECO:0008006" key="4">
    <source>
        <dbReference type="Google" id="ProtNLM"/>
    </source>
</evidence>
<reference evidence="2 3" key="1">
    <citation type="journal article" date="2016" name="J. Biotechnol.">
        <title>First complete genome sequence of a species in the genus Microterricola, an extremophilic cold active enzyme producing bacterial strain ERGS5:02 isolated from Sikkim Himalaya.</title>
        <authorList>
            <person name="Himanshu"/>
            <person name="Swarnkar M.K."/>
            <person name="Singh D."/>
            <person name="Kumar R."/>
        </authorList>
    </citation>
    <scope>NUCLEOTIDE SEQUENCE [LARGE SCALE GENOMIC DNA]</scope>
    <source>
        <strain evidence="2 3">ERGS5:02</strain>
    </source>
</reference>